<dbReference type="SUPFAM" id="SSF103647">
    <property type="entry name" value="TSP type-3 repeat"/>
    <property type="match status" value="1"/>
</dbReference>
<keyword evidence="2" id="KW-0472">Membrane</keyword>
<proteinExistence type="predicted"/>
<feature type="compositionally biased region" description="Polar residues" evidence="1">
    <location>
        <begin position="1064"/>
        <end position="1085"/>
    </location>
</feature>
<organism evidence="3 4">
    <name type="scientific">Thiothrix nivea (strain ATCC 35100 / DSM 5205 / JP2)</name>
    <dbReference type="NCBI Taxonomy" id="870187"/>
    <lineage>
        <taxon>Bacteria</taxon>
        <taxon>Pseudomonadati</taxon>
        <taxon>Pseudomonadota</taxon>
        <taxon>Gammaproteobacteria</taxon>
        <taxon>Thiotrichales</taxon>
        <taxon>Thiotrichaceae</taxon>
        <taxon>Thiothrix</taxon>
    </lineage>
</organism>
<evidence type="ECO:0000256" key="2">
    <source>
        <dbReference type="SAM" id="Phobius"/>
    </source>
</evidence>
<evidence type="ECO:0000313" key="3">
    <source>
        <dbReference type="EMBL" id="EIJ33440.1"/>
    </source>
</evidence>
<feature type="compositionally biased region" description="Polar residues" evidence="1">
    <location>
        <begin position="1003"/>
        <end position="1014"/>
    </location>
</feature>
<feature type="compositionally biased region" description="Acidic residues" evidence="1">
    <location>
        <begin position="1023"/>
        <end position="1033"/>
    </location>
</feature>
<reference evidence="4" key="1">
    <citation type="journal article" date="2011" name="Stand. Genomic Sci.">
        <title>Genome sequence of the filamentous, gliding Thiothrix nivea neotype strain (JP2(T)).</title>
        <authorList>
            <person name="Lapidus A."/>
            <person name="Nolan M."/>
            <person name="Lucas S."/>
            <person name="Glavina Del Rio T."/>
            <person name="Tice H."/>
            <person name="Cheng J.F."/>
            <person name="Tapia R."/>
            <person name="Han C."/>
            <person name="Goodwin L."/>
            <person name="Pitluck S."/>
            <person name="Liolios K."/>
            <person name="Pagani I."/>
            <person name="Ivanova N."/>
            <person name="Huntemann M."/>
            <person name="Mavromatis K."/>
            <person name="Mikhailova N."/>
            <person name="Pati A."/>
            <person name="Chen A."/>
            <person name="Palaniappan K."/>
            <person name="Land M."/>
            <person name="Brambilla E.M."/>
            <person name="Rohde M."/>
            <person name="Abt B."/>
            <person name="Verbarg S."/>
            <person name="Goker M."/>
            <person name="Bristow J."/>
            <person name="Eisen J.A."/>
            <person name="Markowitz V."/>
            <person name="Hugenholtz P."/>
            <person name="Kyrpides N.C."/>
            <person name="Klenk H.P."/>
            <person name="Woyke T."/>
        </authorList>
    </citation>
    <scope>NUCLEOTIDE SEQUENCE [LARGE SCALE GENOMIC DNA]</scope>
    <source>
        <strain evidence="4">ATCC 35100 / DSM 5205 / JP2</strain>
    </source>
</reference>
<dbReference type="Pfam" id="PF13582">
    <property type="entry name" value="Reprolysin_3"/>
    <property type="match status" value="1"/>
</dbReference>
<dbReference type="SUPFAM" id="SSF55486">
    <property type="entry name" value="Metalloproteases ('zincins'), catalytic domain"/>
    <property type="match status" value="1"/>
</dbReference>
<feature type="transmembrane region" description="Helical" evidence="2">
    <location>
        <begin position="9"/>
        <end position="30"/>
    </location>
</feature>
<dbReference type="AlphaFoldDB" id="A0A656HDA5"/>
<evidence type="ECO:0000256" key="1">
    <source>
        <dbReference type="SAM" id="MobiDB-lite"/>
    </source>
</evidence>
<sequence length="1101" mass="116456" precursor="true">MHLRQETSLLYLPIFYLIFTLFLTFVYSTAAKAASTPTTTTSTEGLFTVVPSPNVQVDVTDAALRSRTVQIDVGQLLGKQQTTLPADLQQATSLEQQATITLNLFDDAVFQVKKTKTYTNDSGSQTWVGEVESLPGSTIIFVIQKGSFVYGAAELPRRGQFSIRPVGNDIHVIEQIRDLSLLSGENDARIPAKQDNTGLIKPQDLPVEISNDDGSIIDVYVAYDQDSSGGSVAAADAQAYAELFIAYTNQAYENSNINQRVWLVGNVDGFNYSDTGSLDDALTTAKNGGINGLHSKRDEYHADLVMFFTPSSGSSCGGLAYLQTTNDNVGWQNLGFGTMNGCSFGQSVFAHELGHNMGSRHDWYVDSGTSPATIAHGYIDTTNRFRTIMSYGNRCSALGISCPTIAYFSNPAVNYAGSPTGVASGTSTSCAEGSANPTVECDADNTTNFNTKAAITSQFRDSRLTWTGAVNSDWTNANNWTINEGAPGATTAVFRAPRSYDNVYIPSGLGTYPTIASGSVTARELTIASGATLNMSGGTLTVGWSWKDAGGFNATGGTVIFSGPIGIGITSSSAFNNVQIGSGSDTSEVTLESNLNIDGNLQISAGATLNAATYTINIAGNWNDLGGGFNRDTSTVIFDGTNQNIDETTHTTLLNENFDSVPSTCGCVSSGPSGWNRSGDGSSFLFGSSIAYHWHDSTNAWLFTNALSLKTGILYTFSFDYKKGSGISSIAVHYGNTQNSGGMNTLIGSINNSNISTAFQTTSFNFSVPADGIYYIGINSTQTGYYNKFDNISLAGVGKLDFHNLTIGSGTTTFNGDVTIANNLQTDNGGLADFSTHTITVEGTVTNNGGIKQTRTAANSAVTEFTRIRNAAGTAEKYYGIDIVPNSGSMGSTTVVVQGNQQCSASGPPATGVKRCYSITPTTNQTADIGFYYRSAESNGNTAPNAYINTGGGTWVAQNTSARGGSGEALWVDSSGITAYGSFALSDNAADQDSDGKPDATDNCPTIANPNQENNDNDAQGDVCDDDDDDDGMPDAWENQYLTGSNPLNPFVNDANADNDGDGTSNLEEYQQGRNPTDPSDATSNNAVNIIPIIMEMLLEN</sequence>
<gene>
    <name evidence="3" type="ORF">Thini_0808</name>
</gene>
<keyword evidence="2" id="KW-0812">Transmembrane</keyword>
<feature type="region of interest" description="Disordered" evidence="1">
    <location>
        <begin position="989"/>
        <end position="1085"/>
    </location>
</feature>
<dbReference type="Proteomes" id="UP000005317">
    <property type="component" value="Unassembled WGS sequence"/>
</dbReference>
<dbReference type="GO" id="GO:0008237">
    <property type="term" value="F:metallopeptidase activity"/>
    <property type="evidence" value="ECO:0007669"/>
    <property type="project" value="InterPro"/>
</dbReference>
<dbReference type="Gene3D" id="3.40.390.10">
    <property type="entry name" value="Collagenase (Catalytic Domain)"/>
    <property type="match status" value="1"/>
</dbReference>
<evidence type="ECO:0000313" key="4">
    <source>
        <dbReference type="Proteomes" id="UP000005317"/>
    </source>
</evidence>
<dbReference type="EMBL" id="JH651384">
    <property type="protein sequence ID" value="EIJ33440.1"/>
    <property type="molecule type" value="Genomic_DNA"/>
</dbReference>
<dbReference type="InterPro" id="IPR028974">
    <property type="entry name" value="TSP_type-3_rpt"/>
</dbReference>
<dbReference type="Gene3D" id="4.10.1080.10">
    <property type="entry name" value="TSP type-3 repeat"/>
    <property type="match status" value="1"/>
</dbReference>
<evidence type="ECO:0008006" key="5">
    <source>
        <dbReference type="Google" id="ProtNLM"/>
    </source>
</evidence>
<keyword evidence="4" id="KW-1185">Reference proteome</keyword>
<accession>A0A656HDA5</accession>
<name>A0A656HDA5_THINJ</name>
<protein>
    <recommendedName>
        <fullName evidence="5">Peptidase M12B domain-containing protein</fullName>
    </recommendedName>
</protein>
<dbReference type="InterPro" id="IPR024079">
    <property type="entry name" value="MetalloPept_cat_dom_sf"/>
</dbReference>
<dbReference type="GO" id="GO:0005509">
    <property type="term" value="F:calcium ion binding"/>
    <property type="evidence" value="ECO:0007669"/>
    <property type="project" value="InterPro"/>
</dbReference>
<keyword evidence="2" id="KW-1133">Transmembrane helix</keyword>